<dbReference type="Proteomes" id="UP000623687">
    <property type="component" value="Unassembled WGS sequence"/>
</dbReference>
<dbReference type="Gene3D" id="3.70.10.10">
    <property type="match status" value="1"/>
</dbReference>
<dbReference type="PIRSF" id="PIRSF011312">
    <property type="entry name" value="Cell_cycle_HUS1"/>
    <property type="match status" value="1"/>
</dbReference>
<dbReference type="GO" id="GO:0044778">
    <property type="term" value="P:meiotic DNA integrity checkpoint signaling"/>
    <property type="evidence" value="ECO:0007669"/>
    <property type="project" value="TreeGrafter"/>
</dbReference>
<evidence type="ECO:0000256" key="3">
    <source>
        <dbReference type="ARBA" id="ARBA00023242"/>
    </source>
</evidence>
<dbReference type="EMBL" id="JACETU010000007">
    <property type="protein sequence ID" value="KAF7424731.1"/>
    <property type="molecule type" value="Genomic_DNA"/>
</dbReference>
<evidence type="ECO:0000313" key="5">
    <source>
        <dbReference type="EMBL" id="KAF7424731.1"/>
    </source>
</evidence>
<protein>
    <recommendedName>
        <fullName evidence="4">Checkpoint protein</fullName>
    </recommendedName>
</protein>
<comment type="similarity">
    <text evidence="2 4">Belongs to the HUS1 family.</text>
</comment>
<dbReference type="SUPFAM" id="SSF55979">
    <property type="entry name" value="DNA clamp"/>
    <property type="match status" value="1"/>
</dbReference>
<comment type="caution">
    <text evidence="5">The sequence shown here is derived from an EMBL/GenBank/DDBJ whole genome shotgun (WGS) entry which is preliminary data.</text>
</comment>
<organism evidence="5 6">
    <name type="scientific">Pleurotus ostreatus</name>
    <name type="common">Oyster mushroom</name>
    <name type="synonym">White-rot fungus</name>
    <dbReference type="NCBI Taxonomy" id="5322"/>
    <lineage>
        <taxon>Eukaryota</taxon>
        <taxon>Fungi</taxon>
        <taxon>Dikarya</taxon>
        <taxon>Basidiomycota</taxon>
        <taxon>Agaricomycotina</taxon>
        <taxon>Agaricomycetes</taxon>
        <taxon>Agaricomycetidae</taxon>
        <taxon>Agaricales</taxon>
        <taxon>Pleurotineae</taxon>
        <taxon>Pleurotaceae</taxon>
        <taxon>Pleurotus</taxon>
    </lineage>
</organism>
<dbReference type="InterPro" id="IPR007150">
    <property type="entry name" value="HUS1/Mec3"/>
</dbReference>
<dbReference type="OrthoDB" id="337750at2759"/>
<dbReference type="GO" id="GO:0000724">
    <property type="term" value="P:double-strand break repair via homologous recombination"/>
    <property type="evidence" value="ECO:0007669"/>
    <property type="project" value="TreeGrafter"/>
</dbReference>
<evidence type="ECO:0000256" key="4">
    <source>
        <dbReference type="PIRNR" id="PIRNR011312"/>
    </source>
</evidence>
<dbReference type="GeneID" id="59379860"/>
<dbReference type="GO" id="GO:0006289">
    <property type="term" value="P:nucleotide-excision repair"/>
    <property type="evidence" value="ECO:0007669"/>
    <property type="project" value="TreeGrafter"/>
</dbReference>
<keyword evidence="3" id="KW-0539">Nucleus</keyword>
<dbReference type="PANTHER" id="PTHR12900">
    <property type="entry name" value="MITOTIC AND DNA DAMAGE CHECKPOINT PROTEIN HUS1"/>
    <property type="match status" value="1"/>
</dbReference>
<dbReference type="GO" id="GO:0033314">
    <property type="term" value="P:mitotic DNA replication checkpoint signaling"/>
    <property type="evidence" value="ECO:0007669"/>
    <property type="project" value="TreeGrafter"/>
</dbReference>
<keyword evidence="6" id="KW-1185">Reference proteome</keyword>
<dbReference type="VEuPathDB" id="FungiDB:PC9H_010042"/>
<dbReference type="InterPro" id="IPR046938">
    <property type="entry name" value="DNA_clamp_sf"/>
</dbReference>
<dbReference type="InterPro" id="IPR016580">
    <property type="entry name" value="HUS1"/>
</dbReference>
<dbReference type="GO" id="GO:0030896">
    <property type="term" value="C:checkpoint clamp complex"/>
    <property type="evidence" value="ECO:0007669"/>
    <property type="project" value="InterPro"/>
</dbReference>
<reference evidence="5" key="1">
    <citation type="submission" date="2019-07" db="EMBL/GenBank/DDBJ databases">
        <authorList>
            <person name="Palmer J.M."/>
        </authorList>
    </citation>
    <scope>NUCLEOTIDE SEQUENCE</scope>
    <source>
        <strain evidence="5">PC9</strain>
    </source>
</reference>
<dbReference type="RefSeq" id="XP_036628925.1">
    <property type="nucleotide sequence ID" value="XM_036779536.1"/>
</dbReference>
<proteinExistence type="inferred from homology"/>
<dbReference type="GO" id="GO:0005730">
    <property type="term" value="C:nucleolus"/>
    <property type="evidence" value="ECO:0007669"/>
    <property type="project" value="InterPro"/>
</dbReference>
<sequence>MRFRTSISSPQTFFRIIQAIEKLQKKCIIKFSDTEMRVICNNDANEGGIQVWSVIKVDSVFTNYRIQSNANNEITVLLNAEALLSALKSASTTAETADGDDVVLKLAKKNDQAVLCFEINGTTRLGKSMRVSHDVKIEVMKPTDVASLKEPMCPDPDVHILLPPLQKLRTVVERLKPMSDVLAVSASHSGSLKLSISTDSVKLDTEWRNCTIPKMTREPTDRDDENDHDPGKHFPVLVSTRSFLKFLNSHVVSTTTIACICQRHCMILYVYVGDYADAGGVLTFYIPAIIDGDD</sequence>
<evidence type="ECO:0000256" key="1">
    <source>
        <dbReference type="ARBA" id="ARBA00004123"/>
    </source>
</evidence>
<dbReference type="GO" id="GO:0031573">
    <property type="term" value="P:mitotic intra-S DNA damage checkpoint signaling"/>
    <property type="evidence" value="ECO:0007669"/>
    <property type="project" value="TreeGrafter"/>
</dbReference>
<comment type="subcellular location">
    <subcellularLocation>
        <location evidence="1">Nucleus</location>
    </subcellularLocation>
</comment>
<evidence type="ECO:0000256" key="2">
    <source>
        <dbReference type="ARBA" id="ARBA00005563"/>
    </source>
</evidence>
<dbReference type="Pfam" id="PF04005">
    <property type="entry name" value="Hus1"/>
    <property type="match status" value="1"/>
</dbReference>
<name>A0A8H6ZSE3_PLEOS</name>
<gene>
    <name evidence="5" type="ORF">PC9H_010042</name>
</gene>
<evidence type="ECO:0000313" key="6">
    <source>
        <dbReference type="Proteomes" id="UP000623687"/>
    </source>
</evidence>
<dbReference type="GO" id="GO:0000723">
    <property type="term" value="P:telomere maintenance"/>
    <property type="evidence" value="ECO:0007669"/>
    <property type="project" value="TreeGrafter"/>
</dbReference>
<dbReference type="PANTHER" id="PTHR12900:SF0">
    <property type="entry name" value="CHECKPOINT PROTEIN"/>
    <property type="match status" value="1"/>
</dbReference>
<accession>A0A8H6ZSE3</accession>
<dbReference type="GO" id="GO:0035861">
    <property type="term" value="C:site of double-strand break"/>
    <property type="evidence" value="ECO:0007669"/>
    <property type="project" value="TreeGrafter"/>
</dbReference>
<dbReference type="AlphaFoldDB" id="A0A8H6ZSE3"/>